<reference evidence="4 7" key="2">
    <citation type="journal article" date="2019" name="Emerg. Microbes Infect.">
        <title>Comprehensive subspecies identification of 175 nontuberculous mycobacteria species based on 7547 genomic profiles.</title>
        <authorList>
            <person name="Matsumoto Y."/>
            <person name="Kinjo T."/>
            <person name="Motooka D."/>
            <person name="Nabeya D."/>
            <person name="Jung N."/>
            <person name="Uechi K."/>
            <person name="Horii T."/>
            <person name="Iida T."/>
            <person name="Fujita J."/>
            <person name="Nakamura S."/>
        </authorList>
    </citation>
    <scope>NUCLEOTIDE SEQUENCE [LARGE SCALE GENOMIC DNA]</scope>
    <source>
        <strain evidence="4 7">JCM 6377</strain>
    </source>
</reference>
<evidence type="ECO:0000256" key="3">
    <source>
        <dbReference type="ARBA" id="ARBA00022842"/>
    </source>
</evidence>
<dbReference type="SFLD" id="SFLDG01129">
    <property type="entry name" value="C1.5:_HAD__Beta-PGM__Phosphata"/>
    <property type="match status" value="1"/>
</dbReference>
<dbReference type="Proteomes" id="UP000220914">
    <property type="component" value="Unassembled WGS sequence"/>
</dbReference>
<evidence type="ECO:0000256" key="2">
    <source>
        <dbReference type="ARBA" id="ARBA00022801"/>
    </source>
</evidence>
<dbReference type="OrthoDB" id="9810501at2"/>
<keyword evidence="6" id="KW-1185">Reference proteome</keyword>
<dbReference type="GO" id="GO:0016787">
    <property type="term" value="F:hydrolase activity"/>
    <property type="evidence" value="ECO:0007669"/>
    <property type="project" value="UniProtKB-KW"/>
</dbReference>
<protein>
    <submittedName>
        <fullName evidence="5">HAD family hydrolase</fullName>
    </submittedName>
</protein>
<dbReference type="EMBL" id="BLKS01000001">
    <property type="protein sequence ID" value="GFG53556.1"/>
    <property type="molecule type" value="Genomic_DNA"/>
</dbReference>
<dbReference type="NCBIfam" id="TIGR01549">
    <property type="entry name" value="HAD-SF-IA-v1"/>
    <property type="match status" value="1"/>
</dbReference>
<dbReference type="GO" id="GO:0044281">
    <property type="term" value="P:small molecule metabolic process"/>
    <property type="evidence" value="ECO:0007669"/>
    <property type="project" value="UniProtKB-ARBA"/>
</dbReference>
<dbReference type="PANTHER" id="PTHR46470">
    <property type="entry name" value="N-ACYLNEURAMINATE-9-PHOSPHATASE"/>
    <property type="match status" value="1"/>
</dbReference>
<name>A0A2A7N480_MYCAG</name>
<dbReference type="InterPro" id="IPR041492">
    <property type="entry name" value="HAD_2"/>
</dbReference>
<dbReference type="Gene3D" id="3.40.50.1000">
    <property type="entry name" value="HAD superfamily/HAD-like"/>
    <property type="match status" value="1"/>
</dbReference>
<evidence type="ECO:0000256" key="1">
    <source>
        <dbReference type="ARBA" id="ARBA00001946"/>
    </source>
</evidence>
<sequence>MPSQVFFDFFGTLVDYDPSIHPTYNAPLAFARMAGLTISAEAVDEQWRRAWGQLDDAAAETGREFSMHEVAQQYWHTIGAPSLPAGAIETLIADYIDAWTEKVAIAAGAHDCVEDLTTDHRLAVVSNTHHPELVPRLLRKFGLHNAIETVITSVTIGWRKPHPKIFETALRQCGVAATDAVFVGDNWQADIEGPRAIGMAAVYVGPANERTPTVTLTDLPHVIRSLS</sequence>
<dbReference type="EMBL" id="PDCP01000019">
    <property type="protein sequence ID" value="PEG38619.1"/>
    <property type="molecule type" value="Genomic_DNA"/>
</dbReference>
<dbReference type="Gene3D" id="1.20.120.1600">
    <property type="match status" value="1"/>
</dbReference>
<accession>A0A2A7N480</accession>
<keyword evidence="2 5" id="KW-0378">Hydrolase</keyword>
<reference evidence="4" key="3">
    <citation type="submission" date="2020-02" db="EMBL/GenBank/DDBJ databases">
        <authorList>
            <person name="Matsumoto Y."/>
            <person name="Motooka D."/>
            <person name="Nakamura S."/>
        </authorList>
    </citation>
    <scope>NUCLEOTIDE SEQUENCE</scope>
    <source>
        <strain evidence="4">JCM 6377</strain>
    </source>
</reference>
<dbReference type="SFLD" id="SFLDS00003">
    <property type="entry name" value="Haloacid_Dehalogenase"/>
    <property type="match status" value="1"/>
</dbReference>
<gene>
    <name evidence="5" type="ORF">CQY20_12835</name>
    <name evidence="4" type="ORF">MAGR_49970</name>
</gene>
<evidence type="ECO:0000313" key="6">
    <source>
        <dbReference type="Proteomes" id="UP000220914"/>
    </source>
</evidence>
<dbReference type="InterPro" id="IPR036412">
    <property type="entry name" value="HAD-like_sf"/>
</dbReference>
<dbReference type="NCBIfam" id="TIGR01509">
    <property type="entry name" value="HAD-SF-IA-v3"/>
    <property type="match status" value="1"/>
</dbReference>
<keyword evidence="3" id="KW-0460">Magnesium</keyword>
<evidence type="ECO:0000313" key="4">
    <source>
        <dbReference type="EMBL" id="GFG53556.1"/>
    </source>
</evidence>
<dbReference type="InterPro" id="IPR051400">
    <property type="entry name" value="HAD-like_hydrolase"/>
</dbReference>
<dbReference type="InterPro" id="IPR023214">
    <property type="entry name" value="HAD_sf"/>
</dbReference>
<evidence type="ECO:0000313" key="7">
    <source>
        <dbReference type="Proteomes" id="UP000465302"/>
    </source>
</evidence>
<dbReference type="InterPro" id="IPR006439">
    <property type="entry name" value="HAD-SF_hydro_IA"/>
</dbReference>
<dbReference type="Pfam" id="PF13419">
    <property type="entry name" value="HAD_2"/>
    <property type="match status" value="1"/>
</dbReference>
<dbReference type="Proteomes" id="UP000465302">
    <property type="component" value="Unassembled WGS sequence"/>
</dbReference>
<reference evidence="5 6" key="1">
    <citation type="submission" date="2017-10" db="EMBL/GenBank/DDBJ databases">
        <title>The new phylogeny of genus Mycobacterium.</title>
        <authorList>
            <person name="Tortoli E."/>
            <person name="Trovato A."/>
            <person name="Cirillo D.M."/>
        </authorList>
    </citation>
    <scope>NUCLEOTIDE SEQUENCE [LARGE SCALE GENOMIC DNA]</scope>
    <source>
        <strain evidence="5 6">CCUG37673</strain>
    </source>
</reference>
<organism evidence="5 6">
    <name type="scientific">Mycolicibacterium agri</name>
    <name type="common">Mycobacterium agri</name>
    <dbReference type="NCBI Taxonomy" id="36811"/>
    <lineage>
        <taxon>Bacteria</taxon>
        <taxon>Bacillati</taxon>
        <taxon>Actinomycetota</taxon>
        <taxon>Actinomycetes</taxon>
        <taxon>Mycobacteriales</taxon>
        <taxon>Mycobacteriaceae</taxon>
        <taxon>Mycolicibacterium</taxon>
    </lineage>
</organism>
<comment type="cofactor">
    <cofactor evidence="1">
        <name>Mg(2+)</name>
        <dbReference type="ChEBI" id="CHEBI:18420"/>
    </cofactor>
</comment>
<dbReference type="SUPFAM" id="SSF56784">
    <property type="entry name" value="HAD-like"/>
    <property type="match status" value="1"/>
</dbReference>
<evidence type="ECO:0000313" key="5">
    <source>
        <dbReference type="EMBL" id="PEG38619.1"/>
    </source>
</evidence>
<proteinExistence type="predicted"/>
<dbReference type="AlphaFoldDB" id="A0A2A7N480"/>
<comment type="caution">
    <text evidence="5">The sequence shown here is derived from an EMBL/GenBank/DDBJ whole genome shotgun (WGS) entry which is preliminary data.</text>
</comment>